<feature type="domain" description="Nudix hydrolase" evidence="6">
    <location>
        <begin position="35"/>
        <end position="162"/>
    </location>
</feature>
<protein>
    <submittedName>
        <fullName evidence="7">NUDIX hydrolase</fullName>
    </submittedName>
</protein>
<keyword evidence="8" id="KW-1185">Reference proteome</keyword>
<dbReference type="PROSITE" id="PS51462">
    <property type="entry name" value="NUDIX"/>
    <property type="match status" value="1"/>
</dbReference>
<comment type="similarity">
    <text evidence="2 4">Belongs to the Nudix hydrolase family.</text>
</comment>
<dbReference type="CDD" id="cd02883">
    <property type="entry name" value="NUDIX_Hydrolase"/>
    <property type="match status" value="1"/>
</dbReference>
<comment type="cofactor">
    <cofactor evidence="1">
        <name>Mg(2+)</name>
        <dbReference type="ChEBI" id="CHEBI:18420"/>
    </cofactor>
</comment>
<dbReference type="PANTHER" id="PTHR43046:SF16">
    <property type="entry name" value="ADP-RIBOSE PYROPHOSPHATASE YJHB-RELATED"/>
    <property type="match status" value="1"/>
</dbReference>
<dbReference type="InterPro" id="IPR000086">
    <property type="entry name" value="NUDIX_hydrolase_dom"/>
</dbReference>
<feature type="region of interest" description="Disordered" evidence="5">
    <location>
        <begin position="162"/>
        <end position="191"/>
    </location>
</feature>
<dbReference type="RefSeq" id="WP_249478910.1">
    <property type="nucleotide sequence ID" value="NZ_CP097218.1"/>
</dbReference>
<dbReference type="SUPFAM" id="SSF55811">
    <property type="entry name" value="Nudix"/>
    <property type="match status" value="1"/>
</dbReference>
<name>A0ABY4N6H6_9MICO</name>
<keyword evidence="3 4" id="KW-0378">Hydrolase</keyword>
<evidence type="ECO:0000256" key="4">
    <source>
        <dbReference type="RuleBase" id="RU003476"/>
    </source>
</evidence>
<evidence type="ECO:0000256" key="1">
    <source>
        <dbReference type="ARBA" id="ARBA00001946"/>
    </source>
</evidence>
<accession>A0ABY4N6H6</accession>
<dbReference type="InterPro" id="IPR015797">
    <property type="entry name" value="NUDIX_hydrolase-like_dom_sf"/>
</dbReference>
<dbReference type="GO" id="GO:0016787">
    <property type="term" value="F:hydrolase activity"/>
    <property type="evidence" value="ECO:0007669"/>
    <property type="project" value="UniProtKB-KW"/>
</dbReference>
<evidence type="ECO:0000313" key="8">
    <source>
        <dbReference type="Proteomes" id="UP001055868"/>
    </source>
</evidence>
<dbReference type="PROSITE" id="PS00893">
    <property type="entry name" value="NUDIX_BOX"/>
    <property type="match status" value="1"/>
</dbReference>
<dbReference type="Proteomes" id="UP001055868">
    <property type="component" value="Chromosome"/>
</dbReference>
<dbReference type="EMBL" id="CP097218">
    <property type="protein sequence ID" value="UQN29724.1"/>
    <property type="molecule type" value="Genomic_DNA"/>
</dbReference>
<dbReference type="Gene3D" id="3.90.79.10">
    <property type="entry name" value="Nucleoside Triphosphate Pyrophosphohydrolase"/>
    <property type="match status" value="1"/>
</dbReference>
<organism evidence="7 8">
    <name type="scientific">Brachybacterium kimchii</name>
    <dbReference type="NCBI Taxonomy" id="2942909"/>
    <lineage>
        <taxon>Bacteria</taxon>
        <taxon>Bacillati</taxon>
        <taxon>Actinomycetota</taxon>
        <taxon>Actinomycetes</taxon>
        <taxon>Micrococcales</taxon>
        <taxon>Dermabacteraceae</taxon>
        <taxon>Brachybacterium</taxon>
    </lineage>
</organism>
<sequence length="191" mass="20752">MPLPLPLRQLSAVLDALPGPVRRKIVWFAVRLSQPRFLVSVCAVLRAPDGRVLLFEHRFWEDGRWGVPSGHMQPGETPQAAAARELREESGLRATDLRVVDVVGGQRHRVEIWLRGSIDVAEAPGQDVLQAREICRAALLPPDQAVRTARPGQARVLRAILAREDDGGQTSRNEGNDGNGAGGSARPGTLS</sequence>
<evidence type="ECO:0000256" key="5">
    <source>
        <dbReference type="SAM" id="MobiDB-lite"/>
    </source>
</evidence>
<gene>
    <name evidence="7" type="ORF">M4486_19185</name>
</gene>
<dbReference type="InterPro" id="IPR020476">
    <property type="entry name" value="Nudix_hydrolase"/>
</dbReference>
<proteinExistence type="inferred from homology"/>
<dbReference type="PANTHER" id="PTHR43046">
    <property type="entry name" value="GDP-MANNOSE MANNOSYL HYDROLASE"/>
    <property type="match status" value="1"/>
</dbReference>
<dbReference type="PRINTS" id="PR00502">
    <property type="entry name" value="NUDIXFAMILY"/>
</dbReference>
<evidence type="ECO:0000256" key="3">
    <source>
        <dbReference type="ARBA" id="ARBA00022801"/>
    </source>
</evidence>
<dbReference type="InterPro" id="IPR020084">
    <property type="entry name" value="NUDIX_hydrolase_CS"/>
</dbReference>
<reference evidence="7" key="1">
    <citation type="submission" date="2022-05" db="EMBL/GenBank/DDBJ databases">
        <title>Genomic analysis of Brachybacterium sp. CBA3104.</title>
        <authorList>
            <person name="Roh S.W."/>
            <person name="Kim Y.B."/>
            <person name="Kim Y."/>
        </authorList>
    </citation>
    <scope>NUCLEOTIDE SEQUENCE</scope>
    <source>
        <strain evidence="7">CBA3104</strain>
    </source>
</reference>
<evidence type="ECO:0000259" key="6">
    <source>
        <dbReference type="PROSITE" id="PS51462"/>
    </source>
</evidence>
<evidence type="ECO:0000313" key="7">
    <source>
        <dbReference type="EMBL" id="UQN29724.1"/>
    </source>
</evidence>
<dbReference type="Pfam" id="PF00293">
    <property type="entry name" value="NUDIX"/>
    <property type="match status" value="1"/>
</dbReference>
<evidence type="ECO:0000256" key="2">
    <source>
        <dbReference type="ARBA" id="ARBA00005582"/>
    </source>
</evidence>